<dbReference type="FunFam" id="3.40.50.1000:FF:000022">
    <property type="entry name" value="Phosphoglycolate phosphatase"/>
    <property type="match status" value="1"/>
</dbReference>
<dbReference type="PANTHER" id="PTHR43434">
    <property type="entry name" value="PHOSPHOGLYCOLATE PHOSPHATASE"/>
    <property type="match status" value="1"/>
</dbReference>
<dbReference type="Pfam" id="PF13419">
    <property type="entry name" value="HAD_2"/>
    <property type="match status" value="1"/>
</dbReference>
<dbReference type="SFLD" id="SFLDS00003">
    <property type="entry name" value="Haloacid_Dehalogenase"/>
    <property type="match status" value="1"/>
</dbReference>
<dbReference type="Gene3D" id="3.40.50.1000">
    <property type="entry name" value="HAD superfamily/HAD-like"/>
    <property type="match status" value="1"/>
</dbReference>
<dbReference type="EMBL" id="FQXU01000004">
    <property type="protein sequence ID" value="SHH78189.1"/>
    <property type="molecule type" value="Genomic_DNA"/>
</dbReference>
<dbReference type="InterPro" id="IPR023198">
    <property type="entry name" value="PGP-like_dom2"/>
</dbReference>
<dbReference type="InterPro" id="IPR006439">
    <property type="entry name" value="HAD-SF_hydro_IA"/>
</dbReference>
<dbReference type="InterPro" id="IPR036412">
    <property type="entry name" value="HAD-like_sf"/>
</dbReference>
<name>A0A1M5VSE9_9CLOT</name>
<dbReference type="NCBIfam" id="TIGR01549">
    <property type="entry name" value="HAD-SF-IA-v1"/>
    <property type="match status" value="1"/>
</dbReference>
<dbReference type="SUPFAM" id="SSF56784">
    <property type="entry name" value="HAD-like"/>
    <property type="match status" value="1"/>
</dbReference>
<dbReference type="PANTHER" id="PTHR43434:SF26">
    <property type="entry name" value="PYROPHOSPHATASE PPAX"/>
    <property type="match status" value="1"/>
</dbReference>
<dbReference type="Proteomes" id="UP000184241">
    <property type="component" value="Unassembled WGS sequence"/>
</dbReference>
<dbReference type="InterPro" id="IPR050155">
    <property type="entry name" value="HAD-like_hydrolase_sf"/>
</dbReference>
<dbReference type="NCBIfam" id="NF009804">
    <property type="entry name" value="PRK13288.1"/>
    <property type="match status" value="1"/>
</dbReference>
<dbReference type="InterPro" id="IPR023214">
    <property type="entry name" value="HAD_sf"/>
</dbReference>
<organism evidence="1 2">
    <name type="scientific">Clostridium intestinale DSM 6191</name>
    <dbReference type="NCBI Taxonomy" id="1121320"/>
    <lineage>
        <taxon>Bacteria</taxon>
        <taxon>Bacillati</taxon>
        <taxon>Bacillota</taxon>
        <taxon>Clostridia</taxon>
        <taxon>Eubacteriales</taxon>
        <taxon>Clostridiaceae</taxon>
        <taxon>Clostridium</taxon>
    </lineage>
</organism>
<dbReference type="SFLD" id="SFLDG01135">
    <property type="entry name" value="C1.5.6:_HAD__Beta-PGM__Phospha"/>
    <property type="match status" value="1"/>
</dbReference>
<dbReference type="PRINTS" id="PR00413">
    <property type="entry name" value="HADHALOGNASE"/>
</dbReference>
<dbReference type="RefSeq" id="WP_073016918.1">
    <property type="nucleotide sequence ID" value="NZ_FQXU01000004.1"/>
</dbReference>
<dbReference type="GO" id="GO:0006281">
    <property type="term" value="P:DNA repair"/>
    <property type="evidence" value="ECO:0007669"/>
    <property type="project" value="TreeGrafter"/>
</dbReference>
<dbReference type="AlphaFoldDB" id="A0A1M5VSE9"/>
<dbReference type="Gene3D" id="1.10.150.240">
    <property type="entry name" value="Putative phosphatase, domain 2"/>
    <property type="match status" value="1"/>
</dbReference>
<proteinExistence type="predicted"/>
<dbReference type="GO" id="GO:0005829">
    <property type="term" value="C:cytosol"/>
    <property type="evidence" value="ECO:0007669"/>
    <property type="project" value="TreeGrafter"/>
</dbReference>
<gene>
    <name evidence="1" type="ORF">SAMN02745941_00770</name>
</gene>
<accession>A0A1M5VSE9</accession>
<dbReference type="SFLD" id="SFLDG01129">
    <property type="entry name" value="C1.5:_HAD__Beta-PGM__Phosphata"/>
    <property type="match status" value="1"/>
</dbReference>
<protein>
    <submittedName>
        <fullName evidence="1">Pyrophosphatase PpaX</fullName>
    </submittedName>
</protein>
<evidence type="ECO:0000313" key="1">
    <source>
        <dbReference type="EMBL" id="SHH78189.1"/>
    </source>
</evidence>
<sequence length="217" mass="24372">MIKAVLFDLDGTILDTNELILTSFREAFKKVLDIEPSDDEISRLFGKPLVQSLIPYTEDKLEELVTTYRGLNDVKHDTMCYAFPEVKDMLQELKEMGVKLGIVTSKRKIMADRGLKIAGIYDLFDVIMTPEATEKHKPSPEPAIEACRLLGVDPYEAMMVGDATFDIICGRDAGCKTIGVRYTVVPIEELISTNPDYLIDSPIEIVKIVKNLKKKIV</sequence>
<dbReference type="InterPro" id="IPR041492">
    <property type="entry name" value="HAD_2"/>
</dbReference>
<reference evidence="1 2" key="1">
    <citation type="submission" date="2016-11" db="EMBL/GenBank/DDBJ databases">
        <authorList>
            <person name="Jaros S."/>
            <person name="Januszkiewicz K."/>
            <person name="Wedrychowicz H."/>
        </authorList>
    </citation>
    <scope>NUCLEOTIDE SEQUENCE [LARGE SCALE GENOMIC DNA]</scope>
    <source>
        <strain evidence="1 2">DSM 6191</strain>
    </source>
</reference>
<evidence type="ECO:0000313" key="2">
    <source>
        <dbReference type="Proteomes" id="UP000184241"/>
    </source>
</evidence>
<dbReference type="GO" id="GO:0008967">
    <property type="term" value="F:phosphoglycolate phosphatase activity"/>
    <property type="evidence" value="ECO:0007669"/>
    <property type="project" value="TreeGrafter"/>
</dbReference>